<keyword evidence="1" id="KW-0732">Signal</keyword>
<feature type="signal peptide" evidence="1">
    <location>
        <begin position="1"/>
        <end position="16"/>
    </location>
</feature>
<evidence type="ECO:0000313" key="3">
    <source>
        <dbReference type="Proteomes" id="UP000245910"/>
    </source>
</evidence>
<name>A0A2L2TZR1_9HYPO</name>
<feature type="chain" id="PRO_5014733767" evidence="1">
    <location>
        <begin position="17"/>
        <end position="52"/>
    </location>
</feature>
<organism evidence="2 3">
    <name type="scientific">Fusarium venenatum</name>
    <dbReference type="NCBI Taxonomy" id="56646"/>
    <lineage>
        <taxon>Eukaryota</taxon>
        <taxon>Fungi</taxon>
        <taxon>Dikarya</taxon>
        <taxon>Ascomycota</taxon>
        <taxon>Pezizomycotina</taxon>
        <taxon>Sordariomycetes</taxon>
        <taxon>Hypocreomycetidae</taxon>
        <taxon>Hypocreales</taxon>
        <taxon>Nectriaceae</taxon>
        <taxon>Fusarium</taxon>
    </lineage>
</organism>
<dbReference type="Proteomes" id="UP000245910">
    <property type="component" value="Chromosome III"/>
</dbReference>
<proteinExistence type="predicted"/>
<evidence type="ECO:0000256" key="1">
    <source>
        <dbReference type="SAM" id="SignalP"/>
    </source>
</evidence>
<keyword evidence="3" id="KW-1185">Reference proteome</keyword>
<evidence type="ECO:0000313" key="2">
    <source>
        <dbReference type="EMBL" id="CEI67960.1"/>
    </source>
</evidence>
<dbReference type="EMBL" id="LN649231">
    <property type="protein sequence ID" value="CEI67960.1"/>
    <property type="molecule type" value="Genomic_DNA"/>
</dbReference>
<reference evidence="3" key="1">
    <citation type="submission" date="2014-10" db="EMBL/GenBank/DDBJ databases">
        <authorList>
            <person name="King R."/>
        </authorList>
    </citation>
    <scope>NUCLEOTIDE SEQUENCE [LARGE SCALE GENOMIC DNA]</scope>
    <source>
        <strain evidence="3">A3/5</strain>
    </source>
</reference>
<sequence>MKLSLAILSLAAMGLALPIQQAATKENNRQGLGTAIKIGGGIAKGLFGAFAK</sequence>
<dbReference type="AlphaFoldDB" id="A0A2L2TZR1"/>
<accession>A0A2L2TZR1</accession>
<protein>
    <submittedName>
        <fullName evidence="2">Uncharacterized protein</fullName>
    </submittedName>
</protein>